<dbReference type="InterPro" id="IPR054502">
    <property type="entry name" value="bHLH-TF_ACT-like_plant"/>
</dbReference>
<proteinExistence type="inferred from homology"/>
<dbReference type="Proteomes" id="UP001231189">
    <property type="component" value="Unassembled WGS sequence"/>
</dbReference>
<dbReference type="Pfam" id="PF22754">
    <property type="entry name" value="bHLH-TF_ACT-like_plant"/>
    <property type="match status" value="1"/>
</dbReference>
<evidence type="ECO:0000256" key="2">
    <source>
        <dbReference type="ARBA" id="ARBA00005510"/>
    </source>
</evidence>
<sequence>MVSKEQKRASLHEKLQILRTLTHSQAANKRSIIADASTYIKDLKQKISKLNQEIACTQNTTSPTLCEEPSQLVSVEVVEKGFLISVFTNKNSPGLLASILEAFDVLGLTVLEARASCAGSFRLQAVGGEDEGEEVIDAQAVEEAVMHAIRSYPGN</sequence>
<dbReference type="PANTHER" id="PTHR31945:SF78">
    <property type="entry name" value="OS05G0337200 PROTEIN"/>
    <property type="match status" value="1"/>
</dbReference>
<dbReference type="InterPro" id="IPR036638">
    <property type="entry name" value="HLH_DNA-bd_sf"/>
</dbReference>
<keyword evidence="6" id="KW-0175">Coiled coil</keyword>
<evidence type="ECO:0000256" key="4">
    <source>
        <dbReference type="ARBA" id="ARBA00023163"/>
    </source>
</evidence>
<evidence type="ECO:0000313" key="8">
    <source>
        <dbReference type="EMBL" id="KAK1683816.1"/>
    </source>
</evidence>
<dbReference type="GO" id="GO:0003700">
    <property type="term" value="F:DNA-binding transcription factor activity"/>
    <property type="evidence" value="ECO:0007669"/>
    <property type="project" value="TreeGrafter"/>
</dbReference>
<keyword evidence="4" id="KW-0804">Transcription</keyword>
<dbReference type="CDD" id="cd04873">
    <property type="entry name" value="ACT_UUR-ACR-like"/>
    <property type="match status" value="1"/>
</dbReference>
<dbReference type="GO" id="GO:0005634">
    <property type="term" value="C:nucleus"/>
    <property type="evidence" value="ECO:0007669"/>
    <property type="project" value="UniProtKB-SubCell"/>
</dbReference>
<accession>A0AAD8TLH7</accession>
<comment type="caution">
    <text evidence="8">The sequence shown here is derived from an EMBL/GenBank/DDBJ whole genome shotgun (WGS) entry which is preliminary data.</text>
</comment>
<evidence type="ECO:0000256" key="6">
    <source>
        <dbReference type="SAM" id="Coils"/>
    </source>
</evidence>
<reference evidence="8" key="1">
    <citation type="submission" date="2023-07" db="EMBL/GenBank/DDBJ databases">
        <title>A chromosome-level genome assembly of Lolium multiflorum.</title>
        <authorList>
            <person name="Chen Y."/>
            <person name="Copetti D."/>
            <person name="Kolliker R."/>
            <person name="Studer B."/>
        </authorList>
    </citation>
    <scope>NUCLEOTIDE SEQUENCE</scope>
    <source>
        <strain evidence="8">02402/16</strain>
        <tissue evidence="8">Leaf</tissue>
    </source>
</reference>
<keyword evidence="9" id="KW-1185">Reference proteome</keyword>
<protein>
    <recommendedName>
        <fullName evidence="7">Plant bHLH transcription factor ACT-like domain-containing protein</fullName>
    </recommendedName>
</protein>
<comment type="similarity">
    <text evidence="2">Belongs to the bHLH protein family.</text>
</comment>
<evidence type="ECO:0000259" key="7">
    <source>
        <dbReference type="Pfam" id="PF22754"/>
    </source>
</evidence>
<dbReference type="AlphaFoldDB" id="A0AAD8TLH7"/>
<evidence type="ECO:0000256" key="1">
    <source>
        <dbReference type="ARBA" id="ARBA00004123"/>
    </source>
</evidence>
<evidence type="ECO:0000256" key="3">
    <source>
        <dbReference type="ARBA" id="ARBA00023015"/>
    </source>
</evidence>
<dbReference type="GO" id="GO:0043565">
    <property type="term" value="F:sequence-specific DNA binding"/>
    <property type="evidence" value="ECO:0007669"/>
    <property type="project" value="TreeGrafter"/>
</dbReference>
<evidence type="ECO:0000256" key="5">
    <source>
        <dbReference type="ARBA" id="ARBA00023242"/>
    </source>
</evidence>
<dbReference type="PANTHER" id="PTHR31945">
    <property type="entry name" value="TRANSCRIPTION FACTOR SCREAM2-RELATED"/>
    <property type="match status" value="1"/>
</dbReference>
<evidence type="ECO:0000313" key="9">
    <source>
        <dbReference type="Proteomes" id="UP001231189"/>
    </source>
</evidence>
<dbReference type="GO" id="GO:0046983">
    <property type="term" value="F:protein dimerization activity"/>
    <property type="evidence" value="ECO:0007669"/>
    <property type="project" value="InterPro"/>
</dbReference>
<name>A0AAD8TLH7_LOLMU</name>
<dbReference type="InterPro" id="IPR051358">
    <property type="entry name" value="TF_AMS/ICE1/BHLH6-like"/>
</dbReference>
<dbReference type="EMBL" id="JAUUTY010000002">
    <property type="protein sequence ID" value="KAK1683816.1"/>
    <property type="molecule type" value="Genomic_DNA"/>
</dbReference>
<feature type="domain" description="Plant bHLH transcription factor ACT-like" evidence="7">
    <location>
        <begin position="73"/>
        <end position="150"/>
    </location>
</feature>
<dbReference type="SUPFAM" id="SSF47459">
    <property type="entry name" value="HLH, helix-loop-helix DNA-binding domain"/>
    <property type="match status" value="1"/>
</dbReference>
<comment type="subcellular location">
    <subcellularLocation>
        <location evidence="1">Nucleus</location>
    </subcellularLocation>
</comment>
<dbReference type="Gene3D" id="4.10.280.10">
    <property type="entry name" value="Helix-loop-helix DNA-binding domain"/>
    <property type="match status" value="1"/>
</dbReference>
<keyword evidence="3" id="KW-0805">Transcription regulation</keyword>
<feature type="coiled-coil region" evidence="6">
    <location>
        <begin position="33"/>
        <end position="60"/>
    </location>
</feature>
<keyword evidence="5" id="KW-0539">Nucleus</keyword>
<gene>
    <name evidence="8" type="ORF">QYE76_044664</name>
</gene>
<organism evidence="8 9">
    <name type="scientific">Lolium multiflorum</name>
    <name type="common">Italian ryegrass</name>
    <name type="synonym">Lolium perenne subsp. multiflorum</name>
    <dbReference type="NCBI Taxonomy" id="4521"/>
    <lineage>
        <taxon>Eukaryota</taxon>
        <taxon>Viridiplantae</taxon>
        <taxon>Streptophyta</taxon>
        <taxon>Embryophyta</taxon>
        <taxon>Tracheophyta</taxon>
        <taxon>Spermatophyta</taxon>
        <taxon>Magnoliopsida</taxon>
        <taxon>Liliopsida</taxon>
        <taxon>Poales</taxon>
        <taxon>Poaceae</taxon>
        <taxon>BOP clade</taxon>
        <taxon>Pooideae</taxon>
        <taxon>Poodae</taxon>
        <taxon>Poeae</taxon>
        <taxon>Poeae Chloroplast Group 2 (Poeae type)</taxon>
        <taxon>Loliodinae</taxon>
        <taxon>Loliinae</taxon>
        <taxon>Lolium</taxon>
    </lineage>
</organism>